<comment type="caution">
    <text evidence="9">The sequence shown here is derived from an EMBL/GenBank/DDBJ whole genome shotgun (WGS) entry which is preliminary data.</text>
</comment>
<evidence type="ECO:0000313" key="8">
    <source>
        <dbReference type="EMBL" id="MBX8631731.1"/>
    </source>
</evidence>
<organism evidence="9 10">
    <name type="scientific">Candidatus Sysuiplasma superficiale</name>
    <dbReference type="NCBI Taxonomy" id="2823368"/>
    <lineage>
        <taxon>Archaea</taxon>
        <taxon>Methanobacteriati</taxon>
        <taxon>Thermoplasmatota</taxon>
        <taxon>Thermoplasmata</taxon>
        <taxon>Candidatus Sysuiplasmatales</taxon>
        <taxon>Candidatus Sysuiplasmataceae</taxon>
        <taxon>Candidatus Sysuiplasma</taxon>
    </lineage>
</organism>
<keyword evidence="4 7" id="KW-0812">Transmembrane</keyword>
<dbReference type="PANTHER" id="PTHR33508:SF1">
    <property type="entry name" value="UPF0056 MEMBRANE PROTEIN YHCE"/>
    <property type="match status" value="1"/>
</dbReference>
<dbReference type="EMBL" id="JAHEAC010000056">
    <property type="protein sequence ID" value="MBX8644354.1"/>
    <property type="molecule type" value="Genomic_DNA"/>
</dbReference>
<dbReference type="Pfam" id="PF01914">
    <property type="entry name" value="MarC"/>
    <property type="match status" value="1"/>
</dbReference>
<dbReference type="InterPro" id="IPR002771">
    <property type="entry name" value="Multi_antbiot-R_MarC"/>
</dbReference>
<proteinExistence type="inferred from homology"/>
<evidence type="ECO:0000256" key="7">
    <source>
        <dbReference type="RuleBase" id="RU362048"/>
    </source>
</evidence>
<gene>
    <name evidence="8" type="ORF">J9259_04325</name>
    <name evidence="9" type="ORF">KIY12_06515</name>
</gene>
<reference evidence="9" key="1">
    <citation type="submission" date="2021-05" db="EMBL/GenBank/DDBJ databases">
        <title>Genomic insights into ecological role and evolution of a novel Thermoplasmata order Candidatus Sysuiplasmatales.</title>
        <authorList>
            <person name="Yuan Y."/>
        </authorList>
    </citation>
    <scope>NUCLEOTIDE SEQUENCE</scope>
    <source>
        <strain evidence="9">TUT19-bin139</strain>
        <strain evidence="8">YP2-bin.285</strain>
    </source>
</reference>
<feature type="transmembrane region" description="Helical" evidence="7">
    <location>
        <begin position="114"/>
        <end position="135"/>
    </location>
</feature>
<dbReference type="GO" id="GO:0005886">
    <property type="term" value="C:plasma membrane"/>
    <property type="evidence" value="ECO:0007669"/>
    <property type="project" value="UniProtKB-SubCell"/>
</dbReference>
<name>A0A8J7YTJ2_9ARCH</name>
<evidence type="ECO:0000313" key="10">
    <source>
        <dbReference type="Proteomes" id="UP000750197"/>
    </source>
</evidence>
<evidence type="ECO:0000256" key="5">
    <source>
        <dbReference type="ARBA" id="ARBA00022989"/>
    </source>
</evidence>
<dbReference type="PANTHER" id="PTHR33508">
    <property type="entry name" value="UPF0056 MEMBRANE PROTEIN YHCE"/>
    <property type="match status" value="1"/>
</dbReference>
<feature type="transmembrane region" description="Helical" evidence="7">
    <location>
        <begin position="6"/>
        <end position="26"/>
    </location>
</feature>
<evidence type="ECO:0000256" key="6">
    <source>
        <dbReference type="ARBA" id="ARBA00023136"/>
    </source>
</evidence>
<dbReference type="NCBIfam" id="TIGR00427">
    <property type="entry name" value="NAAT family transporter"/>
    <property type="match status" value="1"/>
</dbReference>
<protein>
    <recommendedName>
        <fullName evidence="7">UPF0056 membrane protein</fullName>
    </recommendedName>
</protein>
<keyword evidence="6 7" id="KW-0472">Membrane</keyword>
<accession>A0A8J7YTJ2</accession>
<sequence length="209" mass="22417">MLDFAFFLASAAAIFVVVNPIGNVPFFHMLTTGYDPELKKRVIMKVVYVTLGALVLFGLFGKFIFALYGITLPAFEIAGGILLFTTSFSMLQGENPRSKATKEDADEALSKESVGIVPLGIPLFAGPGAITTVIIFFGEAKGLVDDIFVLISILITVVISYISLVYSGPLFRRMGRMGAMAFSRIEGILLAALAVQFVITGIVAVIHAI</sequence>
<feature type="transmembrane region" description="Helical" evidence="7">
    <location>
        <begin position="46"/>
        <end position="68"/>
    </location>
</feature>
<evidence type="ECO:0000256" key="3">
    <source>
        <dbReference type="ARBA" id="ARBA00022475"/>
    </source>
</evidence>
<dbReference type="AlphaFoldDB" id="A0A8J7YTJ2"/>
<dbReference type="EMBL" id="JAGVSJ010000008">
    <property type="protein sequence ID" value="MBX8631731.1"/>
    <property type="molecule type" value="Genomic_DNA"/>
</dbReference>
<comment type="subcellular location">
    <subcellularLocation>
        <location evidence="1 7">Cell membrane</location>
        <topology evidence="1 7">Multi-pass membrane protein</topology>
    </subcellularLocation>
</comment>
<dbReference type="Proteomes" id="UP000750197">
    <property type="component" value="Unassembled WGS sequence"/>
</dbReference>
<feature type="transmembrane region" description="Helical" evidence="7">
    <location>
        <begin position="74"/>
        <end position="93"/>
    </location>
</feature>
<evidence type="ECO:0000313" key="9">
    <source>
        <dbReference type="EMBL" id="MBX8644354.1"/>
    </source>
</evidence>
<comment type="similarity">
    <text evidence="2 7">Belongs to the UPF0056 (MarC) family.</text>
</comment>
<dbReference type="Proteomes" id="UP000716004">
    <property type="component" value="Unassembled WGS sequence"/>
</dbReference>
<keyword evidence="3" id="KW-1003">Cell membrane</keyword>
<feature type="transmembrane region" description="Helical" evidence="7">
    <location>
        <begin position="187"/>
        <end position="208"/>
    </location>
</feature>
<evidence type="ECO:0000256" key="4">
    <source>
        <dbReference type="ARBA" id="ARBA00022692"/>
    </source>
</evidence>
<keyword evidence="5 7" id="KW-1133">Transmembrane helix</keyword>
<evidence type="ECO:0000256" key="2">
    <source>
        <dbReference type="ARBA" id="ARBA00009784"/>
    </source>
</evidence>
<evidence type="ECO:0000256" key="1">
    <source>
        <dbReference type="ARBA" id="ARBA00004651"/>
    </source>
</evidence>
<feature type="transmembrane region" description="Helical" evidence="7">
    <location>
        <begin position="147"/>
        <end position="166"/>
    </location>
</feature>